<proteinExistence type="inferred from homology"/>
<keyword evidence="4" id="KW-1003">Cell membrane</keyword>
<feature type="compositionally biased region" description="Low complexity" evidence="11">
    <location>
        <begin position="535"/>
        <end position="560"/>
    </location>
</feature>
<dbReference type="PATRIC" id="fig|1423724.4.peg.716"/>
<dbReference type="OrthoDB" id="4974788at2"/>
<evidence type="ECO:0000256" key="6">
    <source>
        <dbReference type="ARBA" id="ARBA00022989"/>
    </source>
</evidence>
<dbReference type="InterPro" id="IPR023838">
    <property type="entry name" value="T7SS_EsaA"/>
</dbReference>
<keyword evidence="7" id="KW-0843">Virulence</keyword>
<evidence type="ECO:0000256" key="4">
    <source>
        <dbReference type="ARBA" id="ARBA00022475"/>
    </source>
</evidence>
<dbReference type="GO" id="GO:0005886">
    <property type="term" value="C:plasma membrane"/>
    <property type="evidence" value="ECO:0007669"/>
    <property type="project" value="UniProtKB-SubCell"/>
</dbReference>
<evidence type="ECO:0000256" key="5">
    <source>
        <dbReference type="ARBA" id="ARBA00022692"/>
    </source>
</evidence>
<dbReference type="STRING" id="1423724.FC32_GL000679"/>
<evidence type="ECO:0000256" key="7">
    <source>
        <dbReference type="ARBA" id="ARBA00023026"/>
    </source>
</evidence>
<keyword evidence="8 12" id="KW-0472">Membrane</keyword>
<evidence type="ECO:0000256" key="9">
    <source>
        <dbReference type="ARBA" id="ARBA00046722"/>
    </source>
</evidence>
<protein>
    <recommendedName>
        <fullName evidence="3">Type VII secretion system accessory factor EsaA</fullName>
    </recommendedName>
</protein>
<feature type="coiled-coil region" evidence="10">
    <location>
        <begin position="303"/>
        <end position="337"/>
    </location>
</feature>
<keyword evidence="6 12" id="KW-1133">Transmembrane helix</keyword>
<dbReference type="PANTHER" id="PTHR43077:SF10">
    <property type="entry name" value="TRANSPORT PERMEASE PROTEIN"/>
    <property type="match status" value="1"/>
</dbReference>
<name>A0A0R1TXB5_9LACO</name>
<feature type="compositionally biased region" description="Low complexity" evidence="11">
    <location>
        <begin position="503"/>
        <end position="523"/>
    </location>
</feature>
<reference evidence="13 14" key="1">
    <citation type="journal article" date="2015" name="Genome Announc.">
        <title>Expanding the biotechnology potential of lactobacilli through comparative genomics of 213 strains and associated genera.</title>
        <authorList>
            <person name="Sun Z."/>
            <person name="Harris H.M."/>
            <person name="McCann A."/>
            <person name="Guo C."/>
            <person name="Argimon S."/>
            <person name="Zhang W."/>
            <person name="Yang X."/>
            <person name="Jeffery I.B."/>
            <person name="Cooney J.C."/>
            <person name="Kagawa T.F."/>
            <person name="Liu W."/>
            <person name="Song Y."/>
            <person name="Salvetti E."/>
            <person name="Wrobel A."/>
            <person name="Rasinkangas P."/>
            <person name="Parkhill J."/>
            <person name="Rea M.C."/>
            <person name="O'Sullivan O."/>
            <person name="Ritari J."/>
            <person name="Douillard F.P."/>
            <person name="Paul Ross R."/>
            <person name="Yang R."/>
            <person name="Briner A.E."/>
            <person name="Felis G.E."/>
            <person name="de Vos W.M."/>
            <person name="Barrangou R."/>
            <person name="Klaenhammer T.R."/>
            <person name="Caufield P.W."/>
            <person name="Cui Y."/>
            <person name="Zhang H."/>
            <person name="O'Toole P.W."/>
        </authorList>
    </citation>
    <scope>NUCLEOTIDE SEQUENCE [LARGE SCALE GENOMIC DNA]</scope>
    <source>
        <strain evidence="13 14">DSM 16634</strain>
    </source>
</reference>
<dbReference type="Proteomes" id="UP000051324">
    <property type="component" value="Unassembled WGS sequence"/>
</dbReference>
<comment type="subunit">
    <text evidence="9">Homodimer. Interacts with EssB.</text>
</comment>
<dbReference type="AlphaFoldDB" id="A0A0R1TXB5"/>
<comment type="subcellular location">
    <subcellularLocation>
        <location evidence="1">Cell membrane</location>
        <topology evidence="1">Multi-pass membrane protein</topology>
    </subcellularLocation>
</comment>
<feature type="transmembrane region" description="Helical" evidence="12">
    <location>
        <begin position="12"/>
        <end position="31"/>
    </location>
</feature>
<feature type="region of interest" description="Disordered" evidence="11">
    <location>
        <begin position="503"/>
        <end position="573"/>
    </location>
</feature>
<comment type="similarity">
    <text evidence="2">Belongs to the EsaA family.</text>
</comment>
<evidence type="ECO:0000313" key="13">
    <source>
        <dbReference type="EMBL" id="KRL83427.1"/>
    </source>
</evidence>
<comment type="caution">
    <text evidence="13">The sequence shown here is derived from an EMBL/GenBank/DDBJ whole genome shotgun (WGS) entry which is preliminary data.</text>
</comment>
<dbReference type="EMBL" id="AZFT01000053">
    <property type="protein sequence ID" value="KRL83427.1"/>
    <property type="molecule type" value="Genomic_DNA"/>
</dbReference>
<dbReference type="eggNOG" id="COG1511">
    <property type="taxonomic scope" value="Bacteria"/>
</dbReference>
<dbReference type="PANTHER" id="PTHR43077">
    <property type="entry name" value="TRANSPORT PERMEASE YVFS-RELATED"/>
    <property type="match status" value="1"/>
</dbReference>
<organism evidence="13 14">
    <name type="scientific">Ligilactobacillus apodemi DSM 16634 = JCM 16172</name>
    <dbReference type="NCBI Taxonomy" id="1423724"/>
    <lineage>
        <taxon>Bacteria</taxon>
        <taxon>Bacillati</taxon>
        <taxon>Bacillota</taxon>
        <taxon>Bacilli</taxon>
        <taxon>Lactobacillales</taxon>
        <taxon>Lactobacillaceae</taxon>
        <taxon>Ligilactobacillus</taxon>
    </lineage>
</organism>
<keyword evidence="14" id="KW-1185">Reference proteome</keyword>
<evidence type="ECO:0000313" key="14">
    <source>
        <dbReference type="Proteomes" id="UP000051324"/>
    </source>
</evidence>
<evidence type="ECO:0000256" key="2">
    <source>
        <dbReference type="ARBA" id="ARBA00008338"/>
    </source>
</evidence>
<gene>
    <name evidence="13" type="ORF">FC32_GL000679</name>
</gene>
<dbReference type="NCBIfam" id="TIGR03929">
    <property type="entry name" value="T7_esaA_Nterm"/>
    <property type="match status" value="1"/>
</dbReference>
<evidence type="ECO:0000256" key="8">
    <source>
        <dbReference type="ARBA" id="ARBA00023136"/>
    </source>
</evidence>
<sequence length="649" mass="70870">MKKITTKRDLGLALISLLGTILLLSLVWLGIGNKNIIRHDENAQINNKVRYVLVNEDNGATFNGKTYNLGGDFIKLVSRDTKHEWQTASYDMAEAGIKNGTYDVEVVIPENFSSRILALQSTAPKQAGISYRVRKEQNEVTNQAVGRNVDSMINYFNNRVVRMYFTSLVGNLRSAQFAMGTVANRQTSQVNDLASQVQQPFQGLNDQFSSLFSTANILDQDPLTDSQMTQDFSNNVRSLLQDLNQGLASGDDANTALNEELTKQLQRYDALNSQTSTYQLAVGNYLENGSLISSLSDTTSSFLKDTQANQASLEGQLQQLSEQYQVLRTLQQQLETEYGLTKTSQAENLAALKAKLTGDSSANTQVLKNFAAQMKQSLANLPLAEDLTNDSELTKDLWNSQDKAQYQAAVKILTKYAKNLDSAYGTQKVTYLEKNSQQDTYTGTVTLNLTVGQTNTIKLNGDKVTGKVEPAQITQALTTAGYQNVVVSAFKNNQLTVRFTAPSSTAKNAKTTPTANTKETTSSEAQVETTEESPSEATSSESQATSESATSESASASSSAKSEESTETQPTTTAKNVAISFNVDYQVDASTEYKWSVDDQVQSTGKFELVSQTDSTKLNQNVAQTIALAHEIKAVYGQSQSSLADFLAN</sequence>
<evidence type="ECO:0000256" key="10">
    <source>
        <dbReference type="SAM" id="Coils"/>
    </source>
</evidence>
<evidence type="ECO:0000256" key="12">
    <source>
        <dbReference type="SAM" id="Phobius"/>
    </source>
</evidence>
<dbReference type="InterPro" id="IPR051328">
    <property type="entry name" value="T7SS_ABC-Transporter"/>
</dbReference>
<accession>A0A0R1TXB5</accession>
<dbReference type="Gene3D" id="3.40.1710.10">
    <property type="entry name" value="abc type-2 transporter like domain"/>
    <property type="match status" value="1"/>
</dbReference>
<keyword evidence="10" id="KW-0175">Coiled coil</keyword>
<dbReference type="RefSeq" id="WP_025086545.1">
    <property type="nucleotide sequence ID" value="NZ_AZFT01000053.1"/>
</dbReference>
<evidence type="ECO:0000256" key="3">
    <source>
        <dbReference type="ARBA" id="ARBA00020819"/>
    </source>
</evidence>
<evidence type="ECO:0000256" key="11">
    <source>
        <dbReference type="SAM" id="MobiDB-lite"/>
    </source>
</evidence>
<keyword evidence="5 12" id="KW-0812">Transmembrane</keyword>
<evidence type="ECO:0000256" key="1">
    <source>
        <dbReference type="ARBA" id="ARBA00004651"/>
    </source>
</evidence>